<dbReference type="RefSeq" id="WP_098038793.1">
    <property type="nucleotide sequence ID" value="NZ_CWGJ01000025.1"/>
</dbReference>
<keyword evidence="7" id="KW-0139">CF(1)</keyword>
<dbReference type="PRINTS" id="PR00125">
    <property type="entry name" value="ATPASEDELTA"/>
</dbReference>
<evidence type="ECO:0000313" key="8">
    <source>
        <dbReference type="EMBL" id="CRX38931.1"/>
    </source>
</evidence>
<dbReference type="InterPro" id="IPR000711">
    <property type="entry name" value="ATPase_OSCP/dsu"/>
</dbReference>
<accession>A0A0H5DQJ7</accession>
<keyword evidence="9" id="KW-1185">Reference proteome</keyword>
<dbReference type="GO" id="GO:0046933">
    <property type="term" value="F:proton-transporting ATP synthase activity, rotational mechanism"/>
    <property type="evidence" value="ECO:0007669"/>
    <property type="project" value="UniProtKB-UniRule"/>
</dbReference>
<organism evidence="8 9">
    <name type="scientific">Estrella lausannensis</name>
    <dbReference type="NCBI Taxonomy" id="483423"/>
    <lineage>
        <taxon>Bacteria</taxon>
        <taxon>Pseudomonadati</taxon>
        <taxon>Chlamydiota</taxon>
        <taxon>Chlamydiia</taxon>
        <taxon>Parachlamydiales</taxon>
        <taxon>Candidatus Criblamydiaceae</taxon>
        <taxon>Estrella</taxon>
    </lineage>
</organism>
<proteinExistence type="inferred from homology"/>
<keyword evidence="7" id="KW-1003">Cell membrane</keyword>
<dbReference type="PANTHER" id="PTHR11910">
    <property type="entry name" value="ATP SYNTHASE DELTA CHAIN"/>
    <property type="match status" value="1"/>
</dbReference>
<dbReference type="AlphaFoldDB" id="A0A0H5DQJ7"/>
<evidence type="ECO:0000256" key="1">
    <source>
        <dbReference type="ARBA" id="ARBA00004370"/>
    </source>
</evidence>
<evidence type="ECO:0000256" key="6">
    <source>
        <dbReference type="ARBA" id="ARBA00023310"/>
    </source>
</evidence>
<keyword evidence="6 7" id="KW-0066">ATP synthesis</keyword>
<dbReference type="Gene3D" id="1.10.520.20">
    <property type="entry name" value="N-terminal domain of the delta subunit of the F1F0-ATP synthase"/>
    <property type="match status" value="1"/>
</dbReference>
<reference evidence="9" key="1">
    <citation type="submission" date="2015-06" db="EMBL/GenBank/DDBJ databases">
        <authorList>
            <person name="Bertelli C."/>
        </authorList>
    </citation>
    <scope>NUCLEOTIDE SEQUENCE [LARGE SCALE GENOMIC DNA]</scope>
    <source>
        <strain evidence="9">CRIB-30</strain>
    </source>
</reference>
<keyword evidence="3 7" id="KW-0375">Hydrogen ion transport</keyword>
<dbReference type="Pfam" id="PF00213">
    <property type="entry name" value="OSCP"/>
    <property type="match status" value="1"/>
</dbReference>
<evidence type="ECO:0000256" key="5">
    <source>
        <dbReference type="ARBA" id="ARBA00023136"/>
    </source>
</evidence>
<keyword evidence="5 7" id="KW-0472">Membrane</keyword>
<dbReference type="EMBL" id="CWGJ01000025">
    <property type="protein sequence ID" value="CRX38931.1"/>
    <property type="molecule type" value="Genomic_DNA"/>
</dbReference>
<dbReference type="GO" id="GO:0045259">
    <property type="term" value="C:proton-transporting ATP synthase complex"/>
    <property type="evidence" value="ECO:0007669"/>
    <property type="project" value="UniProtKB-KW"/>
</dbReference>
<evidence type="ECO:0000313" key="9">
    <source>
        <dbReference type="Proteomes" id="UP000220251"/>
    </source>
</evidence>
<gene>
    <name evidence="7 8" type="primary">atpH</name>
    <name evidence="8" type="ORF">ELAC_1603</name>
</gene>
<comment type="similarity">
    <text evidence="7">Belongs to the ATPase delta chain family.</text>
</comment>
<protein>
    <recommendedName>
        <fullName evidence="7">ATP synthase subunit delta</fullName>
    </recommendedName>
    <alternativeName>
        <fullName evidence="7">ATP synthase F(1) sector subunit delta</fullName>
    </alternativeName>
    <alternativeName>
        <fullName evidence="7">F-type ATPase subunit delta</fullName>
        <shortName evidence="7">F-ATPase subunit delta</shortName>
    </alternativeName>
</protein>
<dbReference type="InterPro" id="IPR026015">
    <property type="entry name" value="ATP_synth_OSCP/delta_N_sf"/>
</dbReference>
<dbReference type="GO" id="GO:0016787">
    <property type="term" value="F:hydrolase activity"/>
    <property type="evidence" value="ECO:0007669"/>
    <property type="project" value="UniProtKB-KW"/>
</dbReference>
<comment type="function">
    <text evidence="7">This protein is part of the stalk that links CF(0) to CF(1). It either transmits conformational changes from CF(0) to CF(1) or is implicated in proton conduction.</text>
</comment>
<keyword evidence="8" id="KW-0378">Hydrolase</keyword>
<dbReference type="NCBIfam" id="TIGR01145">
    <property type="entry name" value="ATP_synt_delta"/>
    <property type="match status" value="1"/>
</dbReference>
<keyword evidence="4 7" id="KW-0406">Ion transport</keyword>
<evidence type="ECO:0000256" key="3">
    <source>
        <dbReference type="ARBA" id="ARBA00022781"/>
    </source>
</evidence>
<evidence type="ECO:0000256" key="2">
    <source>
        <dbReference type="ARBA" id="ARBA00022448"/>
    </source>
</evidence>
<evidence type="ECO:0000256" key="7">
    <source>
        <dbReference type="HAMAP-Rule" id="MF_01416"/>
    </source>
</evidence>
<dbReference type="GO" id="GO:0005886">
    <property type="term" value="C:plasma membrane"/>
    <property type="evidence" value="ECO:0007669"/>
    <property type="project" value="UniProtKB-SubCell"/>
</dbReference>
<keyword evidence="2 7" id="KW-0813">Transport</keyword>
<dbReference type="Proteomes" id="UP000220251">
    <property type="component" value="Unassembled WGS sequence"/>
</dbReference>
<comment type="function">
    <text evidence="7">F(1)F(0) ATP synthase produces ATP from ADP in the presence of a proton or sodium gradient. F-type ATPases consist of two structural domains, F(1) containing the extramembraneous catalytic core and F(0) containing the membrane proton channel, linked together by a central stalk and a peripheral stalk. During catalysis, ATP synthesis in the catalytic domain of F(1) is coupled via a rotary mechanism of the central stalk subunits to proton translocation.</text>
</comment>
<sequence>MKNRHRSISNYAKALFSVKGSIEEKAARARNMEEICQAIQSEGRASRFFANPLVLKQDKSAVLKQCNSLIQDPLLDKFLTFLVKKKKIDSLPLVTKEYKRLLLAECGKEKATVIVAAPIDSPTEKKISDKLESLFSKKMEISLKIDPKILGGFILITSGKILDLSIKQSLNRLSDSLCAVKF</sequence>
<dbReference type="SUPFAM" id="SSF47928">
    <property type="entry name" value="N-terminal domain of the delta subunit of the F1F0-ATP synthase"/>
    <property type="match status" value="1"/>
</dbReference>
<dbReference type="HAMAP" id="MF_01416">
    <property type="entry name" value="ATP_synth_delta_bact"/>
    <property type="match status" value="1"/>
</dbReference>
<evidence type="ECO:0000256" key="4">
    <source>
        <dbReference type="ARBA" id="ARBA00023065"/>
    </source>
</evidence>
<name>A0A0H5DQJ7_9BACT</name>
<dbReference type="OrthoDB" id="9802471at2"/>
<comment type="subcellular location">
    <subcellularLocation>
        <location evidence="7">Cell membrane</location>
        <topology evidence="7">Peripheral membrane protein</topology>
    </subcellularLocation>
    <subcellularLocation>
        <location evidence="1">Membrane</location>
    </subcellularLocation>
</comment>